<organism evidence="3 5">
    <name type="scientific">Coprococcus comes</name>
    <dbReference type="NCBI Taxonomy" id="410072"/>
    <lineage>
        <taxon>Bacteria</taxon>
        <taxon>Bacillati</taxon>
        <taxon>Bacillota</taxon>
        <taxon>Clostridia</taxon>
        <taxon>Lachnospirales</taxon>
        <taxon>Lachnospiraceae</taxon>
        <taxon>Coprococcus</taxon>
    </lineage>
</organism>
<evidence type="ECO:0000313" key="3">
    <source>
        <dbReference type="EMBL" id="RGU43945.1"/>
    </source>
</evidence>
<sequence length="91" mass="10140">MCVFFYFDRAIARTANEPPGSRAVVHCSSPKSFDQQTPFTYNTHPSKGNSASAFPAPAPISPDWLLIYRYDDDVLVLTLTRTGSHSDLFNL</sequence>
<evidence type="ECO:0000313" key="4">
    <source>
        <dbReference type="Proteomes" id="UP000283360"/>
    </source>
</evidence>
<dbReference type="InterPro" id="IPR007712">
    <property type="entry name" value="RelE/ParE_toxin"/>
</dbReference>
<dbReference type="EMBL" id="QRXJ01000017">
    <property type="protein sequence ID" value="RGT88400.1"/>
    <property type="molecule type" value="Genomic_DNA"/>
</dbReference>
<name>A0A3R6BRJ7_9FIRM</name>
<evidence type="ECO:0000313" key="5">
    <source>
        <dbReference type="Proteomes" id="UP000285693"/>
    </source>
</evidence>
<dbReference type="InterPro" id="IPR035093">
    <property type="entry name" value="RelE/ParE_toxin_dom_sf"/>
</dbReference>
<keyword evidence="1" id="KW-1277">Toxin-antitoxin system</keyword>
<evidence type="ECO:0000313" key="2">
    <source>
        <dbReference type="EMBL" id="RGT88400.1"/>
    </source>
</evidence>
<dbReference type="AlphaFoldDB" id="A0A3R6BRJ7"/>
<dbReference type="Proteomes" id="UP000285693">
    <property type="component" value="Unassembled WGS sequence"/>
</dbReference>
<dbReference type="NCBIfam" id="TIGR02385">
    <property type="entry name" value="RelE_StbE"/>
    <property type="match status" value="1"/>
</dbReference>
<proteinExistence type="predicted"/>
<dbReference type="Proteomes" id="UP000283360">
    <property type="component" value="Unassembled WGS sequence"/>
</dbReference>
<reference evidence="4 5" key="1">
    <citation type="submission" date="2018-08" db="EMBL/GenBank/DDBJ databases">
        <title>A genome reference for cultivated species of the human gut microbiota.</title>
        <authorList>
            <person name="Zou Y."/>
            <person name="Xue W."/>
            <person name="Luo G."/>
        </authorList>
    </citation>
    <scope>NUCLEOTIDE SEQUENCE [LARGE SCALE GENOMIC DNA]</scope>
    <source>
        <strain evidence="3 5">AF16-31</strain>
        <strain evidence="2 4">AF18-12LB</strain>
    </source>
</reference>
<dbReference type="EMBL" id="QRXY01000018">
    <property type="protein sequence ID" value="RGU43945.1"/>
    <property type="molecule type" value="Genomic_DNA"/>
</dbReference>
<gene>
    <name evidence="3" type="ORF">DWW65_12880</name>
    <name evidence="2" type="ORF">DWX03_12550</name>
</gene>
<dbReference type="Gene3D" id="3.30.2310.20">
    <property type="entry name" value="RelE-like"/>
    <property type="match status" value="1"/>
</dbReference>
<dbReference type="Pfam" id="PF15738">
    <property type="entry name" value="YafQ_toxin"/>
    <property type="match status" value="1"/>
</dbReference>
<accession>A0A3R6BRJ7</accession>
<dbReference type="SUPFAM" id="SSF143011">
    <property type="entry name" value="RelE-like"/>
    <property type="match status" value="1"/>
</dbReference>
<comment type="caution">
    <text evidence="3">The sequence shown here is derived from an EMBL/GenBank/DDBJ whole genome shotgun (WGS) entry which is preliminary data.</text>
</comment>
<protein>
    <submittedName>
        <fullName evidence="3">Type II toxin-antitoxin system mRNA interferase toxin, RelE/StbE family</fullName>
    </submittedName>
</protein>
<evidence type="ECO:0000256" key="1">
    <source>
        <dbReference type="ARBA" id="ARBA00022649"/>
    </source>
</evidence>
<keyword evidence="4" id="KW-1185">Reference proteome</keyword>
<dbReference type="InterPro" id="IPR004386">
    <property type="entry name" value="Toxin_YafQ-like"/>
</dbReference>